<dbReference type="InterPro" id="IPR023393">
    <property type="entry name" value="START-like_dom_sf"/>
</dbReference>
<protein>
    <submittedName>
        <fullName evidence="1">SRPBCC family protein</fullName>
    </submittedName>
</protein>
<name>A0ABT4V0P9_9PSEU</name>
<reference evidence="1 2" key="1">
    <citation type="submission" date="2022-11" db="EMBL/GenBank/DDBJ databases">
        <title>Draft genome sequence of Saccharopolyspora sp. WRP15-2 isolated from rhizosphere soils of wild rice in Thailand.</title>
        <authorList>
            <person name="Duangmal K."/>
            <person name="Kammanee S."/>
            <person name="Muangham S."/>
        </authorList>
    </citation>
    <scope>NUCLEOTIDE SEQUENCE [LARGE SCALE GENOMIC DNA]</scope>
    <source>
        <strain evidence="1 2">WRP15-2</strain>
    </source>
</reference>
<accession>A0ABT4V0P9</accession>
<organism evidence="1 2">
    <name type="scientific">Saccharopolyspora oryzae</name>
    <dbReference type="NCBI Taxonomy" id="2997343"/>
    <lineage>
        <taxon>Bacteria</taxon>
        <taxon>Bacillati</taxon>
        <taxon>Actinomycetota</taxon>
        <taxon>Actinomycetes</taxon>
        <taxon>Pseudonocardiales</taxon>
        <taxon>Pseudonocardiaceae</taxon>
        <taxon>Saccharopolyspora</taxon>
    </lineage>
</organism>
<comment type="caution">
    <text evidence="1">The sequence shown here is derived from an EMBL/GenBank/DDBJ whole genome shotgun (WGS) entry which is preliminary data.</text>
</comment>
<evidence type="ECO:0000313" key="1">
    <source>
        <dbReference type="EMBL" id="MDA3627548.1"/>
    </source>
</evidence>
<dbReference type="CDD" id="cd07821">
    <property type="entry name" value="PYR_PYL_RCAR_like"/>
    <property type="match status" value="1"/>
</dbReference>
<dbReference type="EMBL" id="JAQGLA010000030">
    <property type="protein sequence ID" value="MDA3627548.1"/>
    <property type="molecule type" value="Genomic_DNA"/>
</dbReference>
<dbReference type="RefSeq" id="WP_270950226.1">
    <property type="nucleotide sequence ID" value="NZ_JAQGLA010000030.1"/>
</dbReference>
<evidence type="ECO:0000313" key="2">
    <source>
        <dbReference type="Proteomes" id="UP001210380"/>
    </source>
</evidence>
<gene>
    <name evidence="1" type="ORF">OU415_19045</name>
</gene>
<dbReference type="InterPro" id="IPR019587">
    <property type="entry name" value="Polyketide_cyclase/dehydratase"/>
</dbReference>
<proteinExistence type="predicted"/>
<keyword evidence="2" id="KW-1185">Reference proteome</keyword>
<dbReference type="Proteomes" id="UP001210380">
    <property type="component" value="Unassembled WGS sequence"/>
</dbReference>
<dbReference type="SUPFAM" id="SSF55961">
    <property type="entry name" value="Bet v1-like"/>
    <property type="match status" value="1"/>
</dbReference>
<dbReference type="Pfam" id="PF10604">
    <property type="entry name" value="Polyketide_cyc2"/>
    <property type="match status" value="1"/>
</dbReference>
<dbReference type="Gene3D" id="3.30.530.20">
    <property type="match status" value="1"/>
</dbReference>
<sequence>MHTLTTTRTIPAPIDDVFEAYIDHEKFSQVPLVRSCELTRRGDTEKNGLGAVRELDCGPFQFREEITGFDRPHRMEYRIRESRPSLEHTFGRVDLAEVPGGTLVIWTTVFGVRVPVVGKLVDPVFGIALEIAFGLILCNVEKRAIASAKRR</sequence>